<reference evidence="9 10" key="1">
    <citation type="submission" date="2019-09" db="EMBL/GenBank/DDBJ databases">
        <title>Nitrincola iocasae sp. nov., a bacterium isolated from the sediment collected at a cold seep field in South China Sea.</title>
        <authorList>
            <person name="Zhang H."/>
            <person name="Wang H."/>
            <person name="Li C."/>
        </authorList>
    </citation>
    <scope>NUCLEOTIDE SEQUENCE [LARGE SCALE GENOMIC DNA]</scope>
    <source>
        <strain evidence="9 10">KXZD1103</strain>
    </source>
</reference>
<evidence type="ECO:0000256" key="3">
    <source>
        <dbReference type="ARBA" id="ARBA00022553"/>
    </source>
</evidence>
<dbReference type="GO" id="GO:0000155">
    <property type="term" value="F:phosphorelay sensor kinase activity"/>
    <property type="evidence" value="ECO:0007669"/>
    <property type="project" value="InterPro"/>
</dbReference>
<dbReference type="GO" id="GO:0005886">
    <property type="term" value="C:plasma membrane"/>
    <property type="evidence" value="ECO:0007669"/>
    <property type="project" value="TreeGrafter"/>
</dbReference>
<dbReference type="PANTHER" id="PTHR45453:SF1">
    <property type="entry name" value="PHOSPHATE REGULON SENSOR PROTEIN PHOR"/>
    <property type="match status" value="1"/>
</dbReference>
<dbReference type="AlphaFoldDB" id="A0A5J6LB58"/>
<evidence type="ECO:0000259" key="8">
    <source>
        <dbReference type="PROSITE" id="PS50109"/>
    </source>
</evidence>
<protein>
    <recommendedName>
        <fullName evidence="2">histidine kinase</fullName>
        <ecNumber evidence="2">2.7.13.3</ecNumber>
    </recommendedName>
</protein>
<evidence type="ECO:0000256" key="1">
    <source>
        <dbReference type="ARBA" id="ARBA00000085"/>
    </source>
</evidence>
<evidence type="ECO:0000256" key="6">
    <source>
        <dbReference type="ARBA" id="ARBA00023012"/>
    </source>
</evidence>
<dbReference type="Gene3D" id="3.30.565.10">
    <property type="entry name" value="Histidine kinase-like ATPase, C-terminal domain"/>
    <property type="match status" value="1"/>
</dbReference>
<evidence type="ECO:0000256" key="2">
    <source>
        <dbReference type="ARBA" id="ARBA00012438"/>
    </source>
</evidence>
<keyword evidence="4" id="KW-0808">Transferase</keyword>
<dbReference type="Pfam" id="PF07696">
    <property type="entry name" value="7TMR-DISMED2"/>
    <property type="match status" value="1"/>
</dbReference>
<evidence type="ECO:0000256" key="4">
    <source>
        <dbReference type="ARBA" id="ARBA00022679"/>
    </source>
</evidence>
<accession>A0A5J6LB58</accession>
<keyword evidence="7" id="KW-0472">Membrane</keyword>
<feature type="transmembrane region" description="Helical" evidence="7">
    <location>
        <begin position="282"/>
        <end position="300"/>
    </location>
</feature>
<dbReference type="SMART" id="SM00387">
    <property type="entry name" value="HATPase_c"/>
    <property type="match status" value="1"/>
</dbReference>
<feature type="transmembrane region" description="Helical" evidence="7">
    <location>
        <begin position="183"/>
        <end position="204"/>
    </location>
</feature>
<keyword evidence="7" id="KW-0812">Transmembrane</keyword>
<dbReference type="InterPro" id="IPR003594">
    <property type="entry name" value="HATPase_dom"/>
</dbReference>
<dbReference type="Proteomes" id="UP000325606">
    <property type="component" value="Chromosome"/>
</dbReference>
<dbReference type="Gene3D" id="2.60.40.2380">
    <property type="match status" value="1"/>
</dbReference>
<name>A0A5J6LB58_9GAMM</name>
<feature type="transmembrane region" description="Helical" evidence="7">
    <location>
        <begin position="341"/>
        <end position="360"/>
    </location>
</feature>
<dbReference type="GO" id="GO:0016036">
    <property type="term" value="P:cellular response to phosphate starvation"/>
    <property type="evidence" value="ECO:0007669"/>
    <property type="project" value="TreeGrafter"/>
</dbReference>
<dbReference type="KEGG" id="nik:F5I99_05090"/>
<organism evidence="9 10">
    <name type="scientific">Nitrincola iocasae</name>
    <dbReference type="NCBI Taxonomy" id="2614693"/>
    <lineage>
        <taxon>Bacteria</taxon>
        <taxon>Pseudomonadati</taxon>
        <taxon>Pseudomonadota</taxon>
        <taxon>Gammaproteobacteria</taxon>
        <taxon>Oceanospirillales</taxon>
        <taxon>Oceanospirillaceae</taxon>
        <taxon>Nitrincola</taxon>
    </lineage>
</organism>
<dbReference type="RefSeq" id="WP_151053952.1">
    <property type="nucleotide sequence ID" value="NZ_CP044222.1"/>
</dbReference>
<sequence>MILADVSFKHNCIFLFIFILFISARVTASEIILGDDIQTLDQGQLSIFEDTSASLLFDQVVELRQQGQFKPIFDSVSEGYSNSAFWGYTQVLRPEQSSTGWGISITPSYLDQVDIFIMQDGELIRHMQAGDQVVDPKYDIHSRLHFVQALFPVGTSDVYFRLKTTSTSLLLVKLIPENMFESYIDISIVFEGILIGVLITILIINFINSLWLRSALFIYFVLYEFSLLATVALSVGLVRRVYPSLEMIHQNEIFKISLLISAIFAILFIYRLIDFSFKRKRIVNFIFVAGILHVFFGIYMTLTDRFVEVMDYMNWIGALLPLVVSFFVLPNWKIFDTEKKYRVVGFIVFGFFTFINSMYVNGFIGISGLKSYISPITILSFQLILHFVIMLSIRKSQTAIDEAKQATQLARHEASSERLRREQGQTFLAMLSHEIRTPLTVIDSAAQALIRMQEQGVTEHAKRSRYARIRGSVKRIHELLSMSVVKAQADMEQYPGNHESYDLIMLTRAVIGEFNKDEQKRIMFSYPESEMINHFQLPEKACYVVMRNLIDNALKYSPSGSPVEVVVQRDEHGVCWSVKDNGPGLTEHVRKHMFEQFFRAEERASVPGLGLGLYVVKQLIEQYDASLFVDNQEIGAVFTCCLQAGPIDLK</sequence>
<evidence type="ECO:0000256" key="5">
    <source>
        <dbReference type="ARBA" id="ARBA00022777"/>
    </source>
</evidence>
<dbReference type="CDD" id="cd00075">
    <property type="entry name" value="HATPase"/>
    <property type="match status" value="1"/>
</dbReference>
<dbReference type="InterPro" id="IPR036097">
    <property type="entry name" value="HisK_dim/P_sf"/>
</dbReference>
<feature type="domain" description="Histidine kinase" evidence="8">
    <location>
        <begin position="430"/>
        <end position="646"/>
    </location>
</feature>
<dbReference type="SMART" id="SM00388">
    <property type="entry name" value="HisKA"/>
    <property type="match status" value="1"/>
</dbReference>
<dbReference type="PROSITE" id="PS50109">
    <property type="entry name" value="HIS_KIN"/>
    <property type="match status" value="1"/>
</dbReference>
<dbReference type="InterPro" id="IPR011622">
    <property type="entry name" value="7TMR_DISM_rcpt_extracell_dom2"/>
</dbReference>
<keyword evidence="7" id="KW-1133">Transmembrane helix</keyword>
<proteinExistence type="predicted"/>
<dbReference type="SUPFAM" id="SSF55874">
    <property type="entry name" value="ATPase domain of HSP90 chaperone/DNA topoisomerase II/histidine kinase"/>
    <property type="match status" value="1"/>
</dbReference>
<dbReference type="EMBL" id="CP044222">
    <property type="protein sequence ID" value="QEW05914.1"/>
    <property type="molecule type" value="Genomic_DNA"/>
</dbReference>
<dbReference type="PANTHER" id="PTHR45453">
    <property type="entry name" value="PHOSPHATE REGULON SENSOR PROTEIN PHOR"/>
    <property type="match status" value="1"/>
</dbReference>
<keyword evidence="5" id="KW-0418">Kinase</keyword>
<dbReference type="InterPro" id="IPR036890">
    <property type="entry name" value="HATPase_C_sf"/>
</dbReference>
<dbReference type="InterPro" id="IPR050351">
    <property type="entry name" value="BphY/WalK/GraS-like"/>
</dbReference>
<feature type="transmembrane region" description="Helical" evidence="7">
    <location>
        <begin position="216"/>
        <end position="238"/>
    </location>
</feature>
<evidence type="ECO:0000313" key="9">
    <source>
        <dbReference type="EMBL" id="QEW05914.1"/>
    </source>
</evidence>
<feature type="transmembrane region" description="Helical" evidence="7">
    <location>
        <begin position="253"/>
        <end position="270"/>
    </location>
</feature>
<feature type="transmembrane region" description="Helical" evidence="7">
    <location>
        <begin position="312"/>
        <end position="329"/>
    </location>
</feature>
<dbReference type="InterPro" id="IPR003661">
    <property type="entry name" value="HisK_dim/P_dom"/>
</dbReference>
<comment type="catalytic activity">
    <reaction evidence="1">
        <text>ATP + protein L-histidine = ADP + protein N-phospho-L-histidine.</text>
        <dbReference type="EC" id="2.7.13.3"/>
    </reaction>
</comment>
<dbReference type="InterPro" id="IPR005467">
    <property type="entry name" value="His_kinase_dom"/>
</dbReference>
<dbReference type="SUPFAM" id="SSF47384">
    <property type="entry name" value="Homodimeric domain of signal transducing histidine kinase"/>
    <property type="match status" value="1"/>
</dbReference>
<dbReference type="Gene3D" id="1.10.287.130">
    <property type="match status" value="1"/>
</dbReference>
<feature type="transmembrane region" description="Helical" evidence="7">
    <location>
        <begin position="372"/>
        <end position="393"/>
    </location>
</feature>
<keyword evidence="3" id="KW-0597">Phosphoprotein</keyword>
<dbReference type="Pfam" id="PF07695">
    <property type="entry name" value="7TMR-DISM_7TM"/>
    <property type="match status" value="1"/>
</dbReference>
<dbReference type="PRINTS" id="PR00344">
    <property type="entry name" value="BCTRLSENSOR"/>
</dbReference>
<dbReference type="InterPro" id="IPR011623">
    <property type="entry name" value="7TMR_DISM_rcpt_extracell_dom1"/>
</dbReference>
<evidence type="ECO:0000313" key="10">
    <source>
        <dbReference type="Proteomes" id="UP000325606"/>
    </source>
</evidence>
<keyword evidence="6" id="KW-0902">Two-component regulatory system</keyword>
<dbReference type="Pfam" id="PF00512">
    <property type="entry name" value="HisKA"/>
    <property type="match status" value="1"/>
</dbReference>
<gene>
    <name evidence="9" type="ORF">F5I99_05090</name>
</gene>
<dbReference type="EC" id="2.7.13.3" evidence="2"/>
<dbReference type="Pfam" id="PF02518">
    <property type="entry name" value="HATPase_c"/>
    <property type="match status" value="1"/>
</dbReference>
<keyword evidence="10" id="KW-1185">Reference proteome</keyword>
<evidence type="ECO:0000256" key="7">
    <source>
        <dbReference type="SAM" id="Phobius"/>
    </source>
</evidence>
<dbReference type="GO" id="GO:0004721">
    <property type="term" value="F:phosphoprotein phosphatase activity"/>
    <property type="evidence" value="ECO:0007669"/>
    <property type="project" value="TreeGrafter"/>
</dbReference>
<dbReference type="CDD" id="cd00082">
    <property type="entry name" value="HisKA"/>
    <property type="match status" value="1"/>
</dbReference>
<dbReference type="InterPro" id="IPR004358">
    <property type="entry name" value="Sig_transdc_His_kin-like_C"/>
</dbReference>